<dbReference type="Gene3D" id="3.20.20.80">
    <property type="entry name" value="Glycosidases"/>
    <property type="match status" value="1"/>
</dbReference>
<dbReference type="Proteomes" id="UP001606302">
    <property type="component" value="Unassembled WGS sequence"/>
</dbReference>
<evidence type="ECO:0000256" key="5">
    <source>
        <dbReference type="ARBA" id="ARBA00023295"/>
    </source>
</evidence>
<comment type="similarity">
    <text evidence="1 7">Belongs to the glycosyl hydrolase 5 (cellulase A) family.</text>
</comment>
<evidence type="ECO:0000259" key="10">
    <source>
        <dbReference type="Pfam" id="PF00150"/>
    </source>
</evidence>
<evidence type="ECO:0000313" key="11">
    <source>
        <dbReference type="EMBL" id="MFG6462949.1"/>
    </source>
</evidence>
<feature type="region of interest" description="Disordered" evidence="8">
    <location>
        <begin position="21"/>
        <end position="45"/>
    </location>
</feature>
<sequence>MRRRNALLALLPLAGCGGGGATAATTPAAATPAAPTAPVPPATTGMRDLTSLQLSKLMGAGWNLGNSLEAIGGETAWGNPATTQTLMTAVKAAGFKTVRIPVSWKQYADASDNIKASWLTRVAEVVGFAQTAGLFVIINVHWDGGWLQPTYAAQAAGNARLTRFWTQIADHFKGFDDTLLFAGTNEVMVEGDYGTPKAEYVAVQNGFNQQFVNAVRATGGNNAVRHLVVQGFNTNIDHTLAFAAMPTDTARDRLMMEVHYYDPYNFTLNEKSAIWQWGAGATDAKATETWANEAYVDAQFQKMKSAYVDKGIPVILGEFGAIRRTEYAGAEAYRLAWDKYIARAAWTRGLVPVYWDAGAATENHSSGLFNRATGAQVYPELIKALVDAAN</sequence>
<evidence type="ECO:0000256" key="9">
    <source>
        <dbReference type="SAM" id="SignalP"/>
    </source>
</evidence>
<dbReference type="InterPro" id="IPR001547">
    <property type="entry name" value="Glyco_hydro_5"/>
</dbReference>
<keyword evidence="5 7" id="KW-0326">Glycosidase</keyword>
<organism evidence="11 12">
    <name type="scientific">Pelomonas lactea</name>
    <dbReference type="NCBI Taxonomy" id="3299030"/>
    <lineage>
        <taxon>Bacteria</taxon>
        <taxon>Pseudomonadati</taxon>
        <taxon>Pseudomonadota</taxon>
        <taxon>Betaproteobacteria</taxon>
        <taxon>Burkholderiales</taxon>
        <taxon>Sphaerotilaceae</taxon>
        <taxon>Roseateles</taxon>
    </lineage>
</organism>
<protein>
    <submittedName>
        <fullName evidence="11">Glycoside hydrolase family 5 protein</fullName>
        <ecNumber evidence="11">3.2.1.-</ecNumber>
    </submittedName>
</protein>
<feature type="compositionally biased region" description="Low complexity" evidence="8">
    <location>
        <begin position="22"/>
        <end position="34"/>
    </location>
</feature>
<evidence type="ECO:0000256" key="8">
    <source>
        <dbReference type="SAM" id="MobiDB-lite"/>
    </source>
</evidence>
<dbReference type="PANTHER" id="PTHR31297:SF41">
    <property type="entry name" value="ENDOGLUCANASE, PUTATIVE (AFU_ORTHOLOGUE AFUA_5G01830)-RELATED"/>
    <property type="match status" value="1"/>
</dbReference>
<dbReference type="SUPFAM" id="SSF51445">
    <property type="entry name" value="(Trans)glycosidases"/>
    <property type="match status" value="1"/>
</dbReference>
<dbReference type="InterPro" id="IPR017853">
    <property type="entry name" value="GH"/>
</dbReference>
<evidence type="ECO:0000256" key="3">
    <source>
        <dbReference type="ARBA" id="ARBA00023001"/>
    </source>
</evidence>
<evidence type="ECO:0000256" key="4">
    <source>
        <dbReference type="ARBA" id="ARBA00023277"/>
    </source>
</evidence>
<comment type="caution">
    <text evidence="11">The sequence shown here is derived from an EMBL/GenBank/DDBJ whole genome shotgun (WGS) entry which is preliminary data.</text>
</comment>
<feature type="signal peptide" evidence="9">
    <location>
        <begin position="1"/>
        <end position="23"/>
    </location>
</feature>
<keyword evidence="4" id="KW-0119">Carbohydrate metabolism</keyword>
<feature type="domain" description="Glycoside hydrolase family 5" evidence="10">
    <location>
        <begin position="68"/>
        <end position="359"/>
    </location>
</feature>
<dbReference type="GO" id="GO:0016798">
    <property type="term" value="F:hydrolase activity, acting on glycosyl bonds"/>
    <property type="evidence" value="ECO:0007669"/>
    <property type="project" value="UniProtKB-KW"/>
</dbReference>
<evidence type="ECO:0000256" key="1">
    <source>
        <dbReference type="ARBA" id="ARBA00005641"/>
    </source>
</evidence>
<keyword evidence="6" id="KW-0624">Polysaccharide degradation</keyword>
<gene>
    <name evidence="11" type="ORF">ACG04Q_15355</name>
</gene>
<keyword evidence="2 7" id="KW-0378">Hydrolase</keyword>
<dbReference type="PANTHER" id="PTHR31297">
    <property type="entry name" value="GLUCAN ENDO-1,6-BETA-GLUCOSIDASE B"/>
    <property type="match status" value="1"/>
</dbReference>
<name>A0ABW7GLV7_9BURK</name>
<dbReference type="EC" id="3.2.1.-" evidence="11"/>
<feature type="chain" id="PRO_5045380674" evidence="9">
    <location>
        <begin position="24"/>
        <end position="390"/>
    </location>
</feature>
<evidence type="ECO:0000256" key="6">
    <source>
        <dbReference type="ARBA" id="ARBA00023326"/>
    </source>
</evidence>
<keyword evidence="3" id="KW-0136">Cellulose degradation</keyword>
<evidence type="ECO:0000313" key="12">
    <source>
        <dbReference type="Proteomes" id="UP001606302"/>
    </source>
</evidence>
<evidence type="ECO:0000256" key="7">
    <source>
        <dbReference type="RuleBase" id="RU361153"/>
    </source>
</evidence>
<keyword evidence="12" id="KW-1185">Reference proteome</keyword>
<dbReference type="EMBL" id="JBIGHX010000005">
    <property type="protein sequence ID" value="MFG6462949.1"/>
    <property type="molecule type" value="Genomic_DNA"/>
</dbReference>
<evidence type="ECO:0000256" key="2">
    <source>
        <dbReference type="ARBA" id="ARBA00022801"/>
    </source>
</evidence>
<keyword evidence="9" id="KW-0732">Signal</keyword>
<dbReference type="RefSeq" id="WP_394511789.1">
    <property type="nucleotide sequence ID" value="NZ_JBIGHX010000005.1"/>
</dbReference>
<proteinExistence type="inferred from homology"/>
<accession>A0ABW7GLV7</accession>
<reference evidence="11 12" key="1">
    <citation type="submission" date="2024-08" db="EMBL/GenBank/DDBJ databases">
        <authorList>
            <person name="Lu H."/>
        </authorList>
    </citation>
    <scope>NUCLEOTIDE SEQUENCE [LARGE SCALE GENOMIC DNA]</scope>
    <source>
        <strain evidence="11 12">DXS20W</strain>
    </source>
</reference>
<dbReference type="Pfam" id="PF00150">
    <property type="entry name" value="Cellulase"/>
    <property type="match status" value="1"/>
</dbReference>
<dbReference type="InterPro" id="IPR050386">
    <property type="entry name" value="Glycosyl_hydrolase_5"/>
</dbReference>